<protein>
    <recommendedName>
        <fullName evidence="1">Ice-binding protein C-terminal domain-containing protein</fullName>
    </recommendedName>
</protein>
<proteinExistence type="predicted"/>
<reference evidence="2 3" key="1">
    <citation type="submission" date="2019-02" db="EMBL/GenBank/DDBJ databases">
        <title>Deep-cultivation of Planctomycetes and their phenomic and genomic characterization uncovers novel biology.</title>
        <authorList>
            <person name="Wiegand S."/>
            <person name="Jogler M."/>
            <person name="Boedeker C."/>
            <person name="Pinto D."/>
            <person name="Vollmers J."/>
            <person name="Rivas-Marin E."/>
            <person name="Kohn T."/>
            <person name="Peeters S.H."/>
            <person name="Heuer A."/>
            <person name="Rast P."/>
            <person name="Oberbeckmann S."/>
            <person name="Bunk B."/>
            <person name="Jeske O."/>
            <person name="Meyerdierks A."/>
            <person name="Storesund J.E."/>
            <person name="Kallscheuer N."/>
            <person name="Luecker S."/>
            <person name="Lage O.M."/>
            <person name="Pohl T."/>
            <person name="Merkel B.J."/>
            <person name="Hornburger P."/>
            <person name="Mueller R.-W."/>
            <person name="Bruemmer F."/>
            <person name="Labrenz M."/>
            <person name="Spormann A.M."/>
            <person name="Op Den Camp H."/>
            <person name="Overmann J."/>
            <person name="Amann R."/>
            <person name="Jetten M.S.M."/>
            <person name="Mascher T."/>
            <person name="Medema M.H."/>
            <person name="Devos D.P."/>
            <person name="Kaster A.-K."/>
            <person name="Ovreas L."/>
            <person name="Rohde M."/>
            <person name="Galperin M.Y."/>
            <person name="Jogler C."/>
        </authorList>
    </citation>
    <scope>NUCLEOTIDE SEQUENCE [LARGE SCALE GENOMIC DNA]</scope>
    <source>
        <strain evidence="2 3">Q31b</strain>
    </source>
</reference>
<accession>A0A5C6E836</accession>
<sequence>MLDFEKTLATKTTPTIKSVIVWAMVALLMVAQSRGASAAVSIELTAREQPSGTLYSWSAYDYFDASEQVQSVAVIAPSGGNFGGSFGSYADLVTAVEGTWEIFVEFADKPSETLYFDFLTLPTSFPIASAPLIVSPVQDATVLSGQAFFPVLDASTIDPDGYLSRYYLNAQNADANFENGGLHNGFSVTLDPGFTETEFRFGYSNVVQADGLESNLVGDQRLLGEIFYWYTSQDRTITVSSVPEPASLAALLCVGAIGMLRRRRRS</sequence>
<name>A0A5C6E836_9BACT</name>
<dbReference type="InterPro" id="IPR013424">
    <property type="entry name" value="Ice-binding_C"/>
</dbReference>
<evidence type="ECO:0000313" key="3">
    <source>
        <dbReference type="Proteomes" id="UP000315471"/>
    </source>
</evidence>
<keyword evidence="3" id="KW-1185">Reference proteome</keyword>
<dbReference type="OrthoDB" id="507489at2"/>
<dbReference type="Pfam" id="PF07589">
    <property type="entry name" value="PEP-CTERM"/>
    <property type="match status" value="1"/>
</dbReference>
<evidence type="ECO:0000259" key="1">
    <source>
        <dbReference type="Pfam" id="PF07589"/>
    </source>
</evidence>
<feature type="domain" description="Ice-binding protein C-terminal" evidence="1">
    <location>
        <begin position="241"/>
        <end position="264"/>
    </location>
</feature>
<comment type="caution">
    <text evidence="2">The sequence shown here is derived from an EMBL/GenBank/DDBJ whole genome shotgun (WGS) entry which is preliminary data.</text>
</comment>
<dbReference type="AlphaFoldDB" id="A0A5C6E836"/>
<dbReference type="EMBL" id="SJPY01000001">
    <property type="protein sequence ID" value="TWU45823.1"/>
    <property type="molecule type" value="Genomic_DNA"/>
</dbReference>
<dbReference type="NCBIfam" id="TIGR02595">
    <property type="entry name" value="PEP_CTERM"/>
    <property type="match status" value="1"/>
</dbReference>
<dbReference type="RefSeq" id="WP_146598461.1">
    <property type="nucleotide sequence ID" value="NZ_SJPY01000001.1"/>
</dbReference>
<organism evidence="2 3">
    <name type="scientific">Novipirellula aureliae</name>
    <dbReference type="NCBI Taxonomy" id="2527966"/>
    <lineage>
        <taxon>Bacteria</taxon>
        <taxon>Pseudomonadati</taxon>
        <taxon>Planctomycetota</taxon>
        <taxon>Planctomycetia</taxon>
        <taxon>Pirellulales</taxon>
        <taxon>Pirellulaceae</taxon>
        <taxon>Novipirellula</taxon>
    </lineage>
</organism>
<evidence type="ECO:0000313" key="2">
    <source>
        <dbReference type="EMBL" id="TWU45823.1"/>
    </source>
</evidence>
<dbReference type="Proteomes" id="UP000315471">
    <property type="component" value="Unassembled WGS sequence"/>
</dbReference>
<gene>
    <name evidence="2" type="ORF">Q31b_09990</name>
</gene>